<comment type="function">
    <text evidence="6">Associates with the EF-Tu.GDP complex and induces the exchange of GDP to GTP. It remains bound to the aminoacyl-tRNA.EF-Tu.GTP complex up to the GTP hydrolysis stage on the ribosome.</text>
</comment>
<accession>A0A368K8L7</accession>
<evidence type="ECO:0000256" key="5">
    <source>
        <dbReference type="ARBA" id="ARBA00022917"/>
    </source>
</evidence>
<dbReference type="InterPro" id="IPR014039">
    <property type="entry name" value="Transl_elong_EFTs/EF1B_dimer"/>
</dbReference>
<dbReference type="AlphaFoldDB" id="A0A368K8L7"/>
<dbReference type="OrthoDB" id="8595425at2"/>
<dbReference type="GO" id="GO:0003746">
    <property type="term" value="F:translation elongation factor activity"/>
    <property type="evidence" value="ECO:0007669"/>
    <property type="project" value="UniProtKB-UniRule"/>
</dbReference>
<dbReference type="Gene3D" id="1.10.8.10">
    <property type="entry name" value="DNA helicase RuvA subunit, C-terminal domain"/>
    <property type="match status" value="1"/>
</dbReference>
<dbReference type="HAMAP" id="MF_00050">
    <property type="entry name" value="EF_Ts"/>
    <property type="match status" value="1"/>
</dbReference>
<dbReference type="EMBL" id="QOZG01000001">
    <property type="protein sequence ID" value="RCS25697.1"/>
    <property type="molecule type" value="Genomic_DNA"/>
</dbReference>
<evidence type="ECO:0000259" key="8">
    <source>
        <dbReference type="Pfam" id="PF13788"/>
    </source>
</evidence>
<organism evidence="9 10">
    <name type="scientific">Phyllobacterium salinisoli</name>
    <dbReference type="NCBI Taxonomy" id="1899321"/>
    <lineage>
        <taxon>Bacteria</taxon>
        <taxon>Pseudomonadati</taxon>
        <taxon>Pseudomonadota</taxon>
        <taxon>Alphaproteobacteria</taxon>
        <taxon>Hyphomicrobiales</taxon>
        <taxon>Phyllobacteriaceae</taxon>
        <taxon>Phyllobacterium</taxon>
    </lineage>
</organism>
<feature type="region of interest" description="Involved in Mg(2+) ion dislocation from EF-Tu" evidence="6">
    <location>
        <begin position="79"/>
        <end position="82"/>
    </location>
</feature>
<comment type="caution">
    <text evidence="9">The sequence shown here is derived from an EMBL/GenBank/DDBJ whole genome shotgun (WGS) entry which is preliminary data.</text>
</comment>
<comment type="subcellular location">
    <subcellularLocation>
        <location evidence="6">Cytoplasm</location>
    </subcellularLocation>
</comment>
<name>A0A368K8L7_9HYPH</name>
<dbReference type="GO" id="GO:0005737">
    <property type="term" value="C:cytoplasm"/>
    <property type="evidence" value="ECO:0007669"/>
    <property type="project" value="UniProtKB-SubCell"/>
</dbReference>
<dbReference type="InterPro" id="IPR001816">
    <property type="entry name" value="Transl_elong_EFTs/EF1B"/>
</dbReference>
<evidence type="ECO:0000256" key="3">
    <source>
        <dbReference type="ARBA" id="ARBA00022490"/>
    </source>
</evidence>
<dbReference type="InterPro" id="IPR025438">
    <property type="entry name" value="DUF4180"/>
</dbReference>
<protein>
    <recommendedName>
        <fullName evidence="2 6">Elongation factor Ts</fullName>
        <shortName evidence="6">EF-Ts</shortName>
    </recommendedName>
</protein>
<dbReference type="Pfam" id="PF13788">
    <property type="entry name" value="DUF4180"/>
    <property type="match status" value="1"/>
</dbReference>
<dbReference type="RefSeq" id="WP_114438789.1">
    <property type="nucleotide sequence ID" value="NZ_QOZG01000001.1"/>
</dbReference>
<dbReference type="SUPFAM" id="SSF46934">
    <property type="entry name" value="UBA-like"/>
    <property type="match status" value="1"/>
</dbReference>
<dbReference type="NCBIfam" id="TIGR00116">
    <property type="entry name" value="tsf"/>
    <property type="match status" value="1"/>
</dbReference>
<dbReference type="Pfam" id="PF00889">
    <property type="entry name" value="EF_TS"/>
    <property type="match status" value="1"/>
</dbReference>
<keyword evidence="5 6" id="KW-0648">Protein biosynthesis</keyword>
<reference evidence="9 10" key="1">
    <citation type="submission" date="2018-07" db="EMBL/GenBank/DDBJ databases">
        <title>The draft genome of Phyllobacterium salinisoli.</title>
        <authorList>
            <person name="Liu L."/>
            <person name="Li L."/>
            <person name="Zhang X."/>
            <person name="Liang L."/>
        </authorList>
    </citation>
    <scope>NUCLEOTIDE SEQUENCE [LARGE SCALE GENOMIC DNA]</scope>
    <source>
        <strain evidence="9 10">LLAN61</strain>
    </source>
</reference>
<dbReference type="InterPro" id="IPR009060">
    <property type="entry name" value="UBA-like_sf"/>
</dbReference>
<keyword evidence="3 6" id="KW-0963">Cytoplasm</keyword>
<feature type="domain" description="DUF4180" evidence="8">
    <location>
        <begin position="320"/>
        <end position="428"/>
    </location>
</feature>
<dbReference type="FunFam" id="1.10.8.10:FF:000001">
    <property type="entry name" value="Elongation factor Ts"/>
    <property type="match status" value="1"/>
</dbReference>
<evidence type="ECO:0000256" key="6">
    <source>
        <dbReference type="HAMAP-Rule" id="MF_00050"/>
    </source>
</evidence>
<dbReference type="PANTHER" id="PTHR11741:SF0">
    <property type="entry name" value="ELONGATION FACTOR TS, MITOCHONDRIAL"/>
    <property type="match status" value="1"/>
</dbReference>
<proteinExistence type="inferred from homology"/>
<evidence type="ECO:0000259" key="7">
    <source>
        <dbReference type="Pfam" id="PF00889"/>
    </source>
</evidence>
<evidence type="ECO:0000256" key="1">
    <source>
        <dbReference type="ARBA" id="ARBA00005532"/>
    </source>
</evidence>
<comment type="similarity">
    <text evidence="1 6">Belongs to the EF-Ts family.</text>
</comment>
<dbReference type="Proteomes" id="UP000253420">
    <property type="component" value="Unassembled WGS sequence"/>
</dbReference>
<dbReference type="InterPro" id="IPR036402">
    <property type="entry name" value="EF-Ts_dimer_sf"/>
</dbReference>
<evidence type="ECO:0000313" key="10">
    <source>
        <dbReference type="Proteomes" id="UP000253420"/>
    </source>
</evidence>
<dbReference type="PANTHER" id="PTHR11741">
    <property type="entry name" value="ELONGATION FACTOR TS"/>
    <property type="match status" value="1"/>
</dbReference>
<evidence type="ECO:0000256" key="2">
    <source>
        <dbReference type="ARBA" id="ARBA00016956"/>
    </source>
</evidence>
<dbReference type="SUPFAM" id="SSF54713">
    <property type="entry name" value="Elongation factor Ts (EF-Ts), dimerisation domain"/>
    <property type="match status" value="2"/>
</dbReference>
<dbReference type="CDD" id="cd14275">
    <property type="entry name" value="UBA_EF-Ts"/>
    <property type="match status" value="1"/>
</dbReference>
<dbReference type="Gene3D" id="3.30.479.20">
    <property type="entry name" value="Elongation factor Ts, dimerisation domain"/>
    <property type="match status" value="2"/>
</dbReference>
<gene>
    <name evidence="6 9" type="primary">tsf</name>
    <name evidence="9" type="ORF">DUT91_02670</name>
</gene>
<evidence type="ECO:0000313" key="9">
    <source>
        <dbReference type="EMBL" id="RCS25697.1"/>
    </source>
</evidence>
<keyword evidence="10" id="KW-1185">Reference proteome</keyword>
<feature type="domain" description="Translation elongation factor EFTs/EF1B dimerisation" evidence="7">
    <location>
        <begin position="70"/>
        <end position="284"/>
    </location>
</feature>
<keyword evidence="4 6" id="KW-0251">Elongation factor</keyword>
<evidence type="ECO:0000256" key="4">
    <source>
        <dbReference type="ARBA" id="ARBA00022768"/>
    </source>
</evidence>
<sequence length="441" mass="48202">MPEINVILVKALRERTAAGVMNCKNVLVEAGGDIDAAAKLLQERRLLPEAAKRRPTSEGLLVFMIEERCGAIIELAAETDFVSRNPLFQRAAEDLARVVVAVRGRLDETLAAPSPDGQGDVAGYISRLAATFGENIHLRRTAILETEHGIIGAYAHNAPAPGLGRMVALVSVSGADSDVAANEIARKLAVHVVGAAPLWTTAEQVPAAIRNQKRLGAGRNHEHHMAENELDSAIEVRLQRFYDQTVLLRQQYLLEPSRTVAEALLCAAGPAAYIEDFVCYRVGEDAAHDARVAQAAEFEWTFGNDWSNERPARMTVLGEDRIFEVSPTGPRLRDDRDAVDLINAAWSRGATVIALPVARLAVDFFPLSTRKAGTILQKFSNFGTRVAIVGDLSVELAQSSALRDFIFETNNRGQVIFVQDLEALTQKLRQSQHPHRADFHG</sequence>